<keyword evidence="2" id="KW-1185">Reference proteome</keyword>
<name>A0A6S6R594_9FIRM</name>
<dbReference type="InterPro" id="IPR023214">
    <property type="entry name" value="HAD_sf"/>
</dbReference>
<accession>A0A6S6R594</accession>
<dbReference type="RefSeq" id="WP_184091238.1">
    <property type="nucleotide sequence ID" value="NZ_AP023367.1"/>
</dbReference>
<dbReference type="Gene3D" id="3.40.50.1000">
    <property type="entry name" value="HAD superfamily/HAD-like"/>
    <property type="match status" value="1"/>
</dbReference>
<evidence type="ECO:0000313" key="1">
    <source>
        <dbReference type="EMBL" id="BCJ94228.1"/>
    </source>
</evidence>
<evidence type="ECO:0000313" key="2">
    <source>
        <dbReference type="Proteomes" id="UP000515561"/>
    </source>
</evidence>
<proteinExistence type="predicted"/>
<dbReference type="AlphaFoldDB" id="A0A6S6R594"/>
<protein>
    <submittedName>
        <fullName evidence="1">Phosphatase</fullName>
    </submittedName>
</protein>
<dbReference type="Pfam" id="PF13419">
    <property type="entry name" value="HAD_2"/>
    <property type="match status" value="1"/>
</dbReference>
<dbReference type="SUPFAM" id="SSF56784">
    <property type="entry name" value="HAD-like"/>
    <property type="match status" value="1"/>
</dbReference>
<dbReference type="InterPro" id="IPR041492">
    <property type="entry name" value="HAD_2"/>
</dbReference>
<dbReference type="KEGG" id="acel:acsn021_17970"/>
<gene>
    <name evidence="1" type="ORF">acsn021_17970</name>
</gene>
<sequence>MVSELKNFKKKREFLVCIDSDGCAMDTMDIKHIKCFGPCMIEEWSLEEWKDEILTRWNEINLYSMTRGINRFKGLALALSEISQKYKKIDDLDSLINWTKQEQELSMQGLRKSISEENSDCLKKVLSWSEAVNQAIRNIKDEEIKPFAGVVEGITFIASQADVAVVSSANAEAVIEEWGKYGLLAKTDILLTQEAGTKAYCIAEMKKKGYESSKILMIGDAPGDKEAAEENEVSFYPILVKRETKSWQELQEVAFPKFIKKNYIGAYQNELNEKFRNNLC</sequence>
<organism evidence="1 2">
    <name type="scientific">Anaerocolumna cellulosilytica</name>
    <dbReference type="NCBI Taxonomy" id="433286"/>
    <lineage>
        <taxon>Bacteria</taxon>
        <taxon>Bacillati</taxon>
        <taxon>Bacillota</taxon>
        <taxon>Clostridia</taxon>
        <taxon>Lachnospirales</taxon>
        <taxon>Lachnospiraceae</taxon>
        <taxon>Anaerocolumna</taxon>
    </lineage>
</organism>
<dbReference type="EMBL" id="AP023367">
    <property type="protein sequence ID" value="BCJ94228.1"/>
    <property type="molecule type" value="Genomic_DNA"/>
</dbReference>
<dbReference type="CDD" id="cd01427">
    <property type="entry name" value="HAD_like"/>
    <property type="match status" value="1"/>
</dbReference>
<dbReference type="InterPro" id="IPR036412">
    <property type="entry name" value="HAD-like_sf"/>
</dbReference>
<reference evidence="1 2" key="1">
    <citation type="journal article" date="2016" name="Int. J. Syst. Evol. Microbiol.">
        <title>Descriptions of Anaerotaenia torta gen. nov., sp. nov. and Anaerocolumna cellulosilytica gen. nov., sp. nov. isolated from a methanogenic reactor of cattle waste.</title>
        <authorList>
            <person name="Uek A."/>
            <person name="Ohtaki Y."/>
            <person name="Kaku N."/>
            <person name="Ueki K."/>
        </authorList>
    </citation>
    <scope>NUCLEOTIDE SEQUENCE [LARGE SCALE GENOMIC DNA]</scope>
    <source>
        <strain evidence="1 2">SN021</strain>
    </source>
</reference>
<dbReference type="Proteomes" id="UP000515561">
    <property type="component" value="Chromosome"/>
</dbReference>